<feature type="compositionally biased region" description="Low complexity" evidence="1">
    <location>
        <begin position="132"/>
        <end position="148"/>
    </location>
</feature>
<evidence type="ECO:0000256" key="1">
    <source>
        <dbReference type="SAM" id="MobiDB-lite"/>
    </source>
</evidence>
<accession>W4G0C2</accession>
<dbReference type="AlphaFoldDB" id="W4G0C2"/>
<feature type="compositionally biased region" description="Basic and acidic residues" evidence="1">
    <location>
        <begin position="38"/>
        <end position="67"/>
    </location>
</feature>
<evidence type="ECO:0000313" key="3">
    <source>
        <dbReference type="EMBL" id="ETV73147.1"/>
    </source>
</evidence>
<dbReference type="RefSeq" id="XP_009837352.1">
    <property type="nucleotide sequence ID" value="XM_009839050.1"/>
</dbReference>
<feature type="compositionally biased region" description="Basic and acidic residues" evidence="1">
    <location>
        <begin position="111"/>
        <end position="124"/>
    </location>
</feature>
<feature type="signal peptide" evidence="2">
    <location>
        <begin position="1"/>
        <end position="19"/>
    </location>
</feature>
<keyword evidence="2" id="KW-0732">Signal</keyword>
<dbReference type="VEuPathDB" id="FungiDB:H257_11965"/>
<dbReference type="GeneID" id="20813961"/>
<dbReference type="EMBL" id="KI913150">
    <property type="protein sequence ID" value="ETV73147.1"/>
    <property type="molecule type" value="Genomic_DNA"/>
</dbReference>
<reference evidence="3" key="1">
    <citation type="submission" date="2013-12" db="EMBL/GenBank/DDBJ databases">
        <title>The Genome Sequence of Aphanomyces astaci APO3.</title>
        <authorList>
            <consortium name="The Broad Institute Genomics Platform"/>
            <person name="Russ C."/>
            <person name="Tyler B."/>
            <person name="van West P."/>
            <person name="Dieguez-Uribeondo J."/>
            <person name="Young S.K."/>
            <person name="Zeng Q."/>
            <person name="Gargeya S."/>
            <person name="Fitzgerald M."/>
            <person name="Abouelleil A."/>
            <person name="Alvarado L."/>
            <person name="Chapman S.B."/>
            <person name="Gainer-Dewar J."/>
            <person name="Goldberg J."/>
            <person name="Griggs A."/>
            <person name="Gujja S."/>
            <person name="Hansen M."/>
            <person name="Howarth C."/>
            <person name="Imamovic A."/>
            <person name="Ireland A."/>
            <person name="Larimer J."/>
            <person name="McCowan C."/>
            <person name="Murphy C."/>
            <person name="Pearson M."/>
            <person name="Poon T.W."/>
            <person name="Priest M."/>
            <person name="Roberts A."/>
            <person name="Saif S."/>
            <person name="Shea T."/>
            <person name="Sykes S."/>
            <person name="Wortman J."/>
            <person name="Nusbaum C."/>
            <person name="Birren B."/>
        </authorList>
    </citation>
    <scope>NUCLEOTIDE SEQUENCE [LARGE SCALE GENOMIC DNA]</scope>
    <source>
        <strain evidence="3">APO3</strain>
    </source>
</reference>
<protein>
    <submittedName>
        <fullName evidence="3">Uncharacterized protein</fullName>
    </submittedName>
</protein>
<gene>
    <name evidence="3" type="ORF">H257_11965</name>
</gene>
<feature type="chain" id="PRO_5004840829" evidence="2">
    <location>
        <begin position="20"/>
        <end position="179"/>
    </location>
</feature>
<proteinExistence type="predicted"/>
<feature type="region of interest" description="Disordered" evidence="1">
    <location>
        <begin position="18"/>
        <end position="149"/>
    </location>
</feature>
<evidence type="ECO:0000256" key="2">
    <source>
        <dbReference type="SAM" id="SignalP"/>
    </source>
</evidence>
<name>W4G0C2_APHAT</name>
<organism evidence="3">
    <name type="scientific">Aphanomyces astaci</name>
    <name type="common">Crayfish plague agent</name>
    <dbReference type="NCBI Taxonomy" id="112090"/>
    <lineage>
        <taxon>Eukaryota</taxon>
        <taxon>Sar</taxon>
        <taxon>Stramenopiles</taxon>
        <taxon>Oomycota</taxon>
        <taxon>Saprolegniomycetes</taxon>
        <taxon>Saprolegniales</taxon>
        <taxon>Verrucalvaceae</taxon>
        <taxon>Aphanomyces</taxon>
    </lineage>
</organism>
<sequence length="179" mass="18685">MKSTSAFVLAATCLVGATAGGPQHPPQEANLSDTPHSPLDHPRHDHPIRHNDTLEHDHNHTEHDGHSAFDGPFGHHNGTHPHNATEPHGNHTAHPHNATEPHGNHTAHPHNATEPHGNHTDHPHGGPHHHNTSTTKAPTTTASTGATPISVQTGTTSGAASAMVSLVAFALVGLCTLLA</sequence>